<dbReference type="Proteomes" id="UP000572953">
    <property type="component" value="Unassembled WGS sequence"/>
</dbReference>
<dbReference type="PROSITE" id="PS50263">
    <property type="entry name" value="CN_HYDROLASE"/>
    <property type="match status" value="1"/>
</dbReference>
<feature type="domain" description="CN hydrolase" evidence="2">
    <location>
        <begin position="1"/>
        <end position="234"/>
    </location>
</feature>
<dbReference type="InterPro" id="IPR003010">
    <property type="entry name" value="C-N_Hydrolase"/>
</dbReference>
<dbReference type="SUPFAM" id="SSF56317">
    <property type="entry name" value="Carbon-nitrogen hydrolase"/>
    <property type="match status" value="1"/>
</dbReference>
<comment type="similarity">
    <text evidence="1">Belongs to the carbon-nitrogen hydrolase superfamily. NIT1/NIT2 family.</text>
</comment>
<proteinExistence type="inferred from homology"/>
<feature type="non-terminal residue" evidence="3">
    <location>
        <position position="1"/>
    </location>
</feature>
<comment type="caution">
    <text evidence="3">The sequence shown here is derived from an EMBL/GenBank/DDBJ whole genome shotgun (WGS) entry which is preliminary data.</text>
</comment>
<evidence type="ECO:0000313" key="4">
    <source>
        <dbReference type="Proteomes" id="UP000572953"/>
    </source>
</evidence>
<name>A0A845S996_9PROT</name>
<evidence type="ECO:0000259" key="2">
    <source>
        <dbReference type="PROSITE" id="PS50263"/>
    </source>
</evidence>
<protein>
    <submittedName>
        <fullName evidence="3">Carbon-nitrogen hydrolase family protein</fullName>
    </submittedName>
</protein>
<keyword evidence="3" id="KW-0378">Hydrolase</keyword>
<dbReference type="PANTHER" id="PTHR23088">
    <property type="entry name" value="NITRILASE-RELATED"/>
    <property type="match status" value="1"/>
</dbReference>
<evidence type="ECO:0000256" key="1">
    <source>
        <dbReference type="ARBA" id="ARBA00010613"/>
    </source>
</evidence>
<gene>
    <name evidence="3" type="ORF">EBV78_03260</name>
</gene>
<reference evidence="3 4" key="1">
    <citation type="submission" date="2018-10" db="EMBL/GenBank/DDBJ databases">
        <title>Iterative Subtractive Binning of Freshwater Chronoseries Metagenomes Recovers Nearly Complete Genomes from over Four Hundred Novel Species.</title>
        <authorList>
            <person name="Rodriguez-R L.M."/>
            <person name="Tsementzi D."/>
            <person name="Luo C."/>
            <person name="Konstantinidis K.T."/>
        </authorList>
    </citation>
    <scope>NUCLEOTIDE SEQUENCE [LARGE SCALE GENOMIC DNA]</scope>
    <source>
        <strain evidence="3">WB7_2B_003</strain>
    </source>
</reference>
<dbReference type="InterPro" id="IPR036526">
    <property type="entry name" value="C-N_Hydrolase_sf"/>
</dbReference>
<dbReference type="PROSITE" id="PS01227">
    <property type="entry name" value="UPF0012"/>
    <property type="match status" value="1"/>
</dbReference>
<dbReference type="Gene3D" id="3.60.110.10">
    <property type="entry name" value="Carbon-nitrogen hydrolase"/>
    <property type="match status" value="1"/>
</dbReference>
<dbReference type="GO" id="GO:0016787">
    <property type="term" value="F:hydrolase activity"/>
    <property type="evidence" value="ECO:0007669"/>
    <property type="project" value="UniProtKB-KW"/>
</dbReference>
<evidence type="ECO:0000313" key="3">
    <source>
        <dbReference type="EMBL" id="NCU63092.1"/>
    </source>
</evidence>
<dbReference type="InterPro" id="IPR001110">
    <property type="entry name" value="UPF0012_CS"/>
</dbReference>
<dbReference type="AlphaFoldDB" id="A0A845S996"/>
<dbReference type="PANTHER" id="PTHR23088:SF27">
    <property type="entry name" value="DEAMINATED GLUTATHIONE AMIDASE"/>
    <property type="match status" value="1"/>
</dbReference>
<dbReference type="Pfam" id="PF00795">
    <property type="entry name" value="CN_hydrolase"/>
    <property type="match status" value="1"/>
</dbReference>
<dbReference type="EMBL" id="RGGN01000112">
    <property type="protein sequence ID" value="NCU63092.1"/>
    <property type="molecule type" value="Genomic_DNA"/>
</dbReference>
<sequence>FSNLEKTTDLIINSIKKKADLIITPENTSLFTLDHSELLEKSEEMNNNFFLESISRISKSYKKWILIGSLPIKLSKKLLANRSVLFNPNGKIANYYDKIHMFDVKLSKQEKYEESKKFLAGKRKVLAKLPWGFLGFSICYDVRFPNLYRELAKKGAIFMTVPSAFTKTTGEKHWHTLLKARAIENFSYIFAAAQTGKHYNDRLTYGHSLIISPDGEILNEKQKGEGFIIAKIDENLPKKLRAKIPSLKLN</sequence>
<organism evidence="3 4">
    <name type="scientific">Candidatus Fonsibacter lacus</name>
    <dbReference type="NCBI Taxonomy" id="2576439"/>
    <lineage>
        <taxon>Bacteria</taxon>
        <taxon>Pseudomonadati</taxon>
        <taxon>Pseudomonadota</taxon>
        <taxon>Alphaproteobacteria</taxon>
        <taxon>Candidatus Pelagibacterales</taxon>
        <taxon>Candidatus Pelagibacterales incertae sedis</taxon>
        <taxon>Candidatus Fonsibacter</taxon>
    </lineage>
</organism>
<accession>A0A845S996</accession>